<dbReference type="EMBL" id="BLBS01000031">
    <property type="protein sequence ID" value="GET88974.1"/>
    <property type="molecule type" value="Genomic_DNA"/>
</dbReference>
<evidence type="ECO:0008006" key="4">
    <source>
        <dbReference type="Google" id="ProtNLM"/>
    </source>
</evidence>
<dbReference type="OrthoDB" id="10254842at2759"/>
<gene>
    <name evidence="2" type="ORF">LtaPh_2414200</name>
</gene>
<proteinExistence type="inferred from homology"/>
<dbReference type="Proteomes" id="UP000419144">
    <property type="component" value="Unassembled WGS sequence"/>
</dbReference>
<dbReference type="VEuPathDB" id="TriTrypDB:LtaPh_2414200"/>
<protein>
    <recommendedName>
        <fullName evidence="4">Transport protein particle (TRAPP) subunit</fullName>
    </recommendedName>
</protein>
<dbReference type="GO" id="GO:0006888">
    <property type="term" value="P:endoplasmic reticulum to Golgi vesicle-mediated transport"/>
    <property type="evidence" value="ECO:0007669"/>
    <property type="project" value="TreeGrafter"/>
</dbReference>
<evidence type="ECO:0000256" key="1">
    <source>
        <dbReference type="ARBA" id="ARBA00006218"/>
    </source>
</evidence>
<dbReference type="GO" id="GO:0005801">
    <property type="term" value="C:cis-Golgi network"/>
    <property type="evidence" value="ECO:0007669"/>
    <property type="project" value="TreeGrafter"/>
</dbReference>
<organism evidence="2 3">
    <name type="scientific">Leishmania tarentolae</name>
    <name type="common">Sauroleishmania tarentolae</name>
    <dbReference type="NCBI Taxonomy" id="5689"/>
    <lineage>
        <taxon>Eukaryota</taxon>
        <taxon>Discoba</taxon>
        <taxon>Euglenozoa</taxon>
        <taxon>Kinetoplastea</taxon>
        <taxon>Metakinetoplastina</taxon>
        <taxon>Trypanosomatida</taxon>
        <taxon>Trypanosomatidae</taxon>
        <taxon>Leishmaniinae</taxon>
        <taxon>Leishmania</taxon>
        <taxon>lizard Leishmania</taxon>
    </lineage>
</organism>
<dbReference type="GO" id="GO:0005802">
    <property type="term" value="C:trans-Golgi network"/>
    <property type="evidence" value="ECO:0007669"/>
    <property type="project" value="TreeGrafter"/>
</dbReference>
<comment type="caution">
    <text evidence="2">The sequence shown here is derived from an EMBL/GenBank/DDBJ whole genome shotgun (WGS) entry which is preliminary data.</text>
</comment>
<dbReference type="PANTHER" id="PTHR12817:SF0">
    <property type="entry name" value="GEO08327P1"/>
    <property type="match status" value="1"/>
</dbReference>
<comment type="similarity">
    <text evidence="1">Belongs to the TRAPP small subunits family. BET3 subfamily.</text>
</comment>
<name>A0A640KIV0_LEITA</name>
<dbReference type="Pfam" id="PF04051">
    <property type="entry name" value="TRAPP"/>
    <property type="match status" value="1"/>
</dbReference>
<sequence length="255" mass="28591">MGFEIGCFYVLLKLVANDVVYYDFCYGLPSSSTPFADVDILLQVSLLRSSCVSESSFLMTSKTRSAHVSEAASSALTLAAITHICSRRLGNYTNSDERVAAEYEKYHLLERQGVIIGLRLMERLLYREPVFGRTSTDIARYVGYTMWKAIFGKKVDSIKAIDSTYHLSDNNFRWLQGFPQLKTSDCVQTLESSEDDGSTDRYTEEPVGSVSHRDVLLYTVGIIKGATHRLLGESSFSVTGTHTKEGETFFSLDFR</sequence>
<dbReference type="InterPro" id="IPR007194">
    <property type="entry name" value="TRAPP_component"/>
</dbReference>
<accession>A0A640KIV0</accession>
<dbReference type="InterPro" id="IPR037992">
    <property type="entry name" value="TRAPPC6/Trs33"/>
</dbReference>
<keyword evidence="3" id="KW-1185">Reference proteome</keyword>
<dbReference type="Gene3D" id="3.30.1380.20">
    <property type="entry name" value="Trafficking protein particle complex subunit 3"/>
    <property type="match status" value="1"/>
</dbReference>
<dbReference type="InterPro" id="IPR024096">
    <property type="entry name" value="NO_sig/Golgi_transp_ligand-bd"/>
</dbReference>
<dbReference type="PANTHER" id="PTHR12817">
    <property type="entry name" value="TRAFFICKING PROTEIN PARTICLE COMPLEX SUBUNIT 6B"/>
    <property type="match status" value="1"/>
</dbReference>
<dbReference type="SUPFAM" id="SSF111126">
    <property type="entry name" value="Ligand-binding domain in the NO signalling and Golgi transport"/>
    <property type="match status" value="1"/>
</dbReference>
<reference evidence="2" key="1">
    <citation type="submission" date="2019-11" db="EMBL/GenBank/DDBJ databases">
        <title>Leishmania tarentolae CDS.</title>
        <authorList>
            <person name="Goto Y."/>
            <person name="Yamagishi J."/>
        </authorList>
    </citation>
    <scope>NUCLEOTIDE SEQUENCE [LARGE SCALE GENOMIC DNA]</scope>
    <source>
        <strain evidence="2">Parrot Tar II</strain>
    </source>
</reference>
<evidence type="ECO:0000313" key="3">
    <source>
        <dbReference type="Proteomes" id="UP000419144"/>
    </source>
</evidence>
<dbReference type="AlphaFoldDB" id="A0A640KIV0"/>
<dbReference type="GO" id="GO:0030008">
    <property type="term" value="C:TRAPP complex"/>
    <property type="evidence" value="ECO:0007669"/>
    <property type="project" value="TreeGrafter"/>
</dbReference>
<evidence type="ECO:0000313" key="2">
    <source>
        <dbReference type="EMBL" id="GET88974.1"/>
    </source>
</evidence>